<protein>
    <recommendedName>
        <fullName evidence="7">CobW C-terminal domain-containing protein</fullName>
    </recommendedName>
</protein>
<comment type="catalytic activity">
    <reaction evidence="5">
        <text>GTP + H2O = GDP + phosphate + H(+)</text>
        <dbReference type="Rhea" id="RHEA:19669"/>
        <dbReference type="ChEBI" id="CHEBI:15377"/>
        <dbReference type="ChEBI" id="CHEBI:15378"/>
        <dbReference type="ChEBI" id="CHEBI:37565"/>
        <dbReference type="ChEBI" id="CHEBI:43474"/>
        <dbReference type="ChEBI" id="CHEBI:58189"/>
    </reaction>
    <physiologicalReaction direction="left-to-right" evidence="5">
        <dbReference type="Rhea" id="RHEA:19670"/>
    </physiologicalReaction>
</comment>
<accession>A0ABQ8EAT2</accession>
<dbReference type="Pfam" id="PF07683">
    <property type="entry name" value="CobW_C"/>
    <property type="match status" value="1"/>
</dbReference>
<organism evidence="8 9">
    <name type="scientific">Brassica napus</name>
    <name type="common">Rape</name>
    <dbReference type="NCBI Taxonomy" id="3708"/>
    <lineage>
        <taxon>Eukaryota</taxon>
        <taxon>Viridiplantae</taxon>
        <taxon>Streptophyta</taxon>
        <taxon>Embryophyta</taxon>
        <taxon>Tracheophyta</taxon>
        <taxon>Spermatophyta</taxon>
        <taxon>Magnoliopsida</taxon>
        <taxon>eudicotyledons</taxon>
        <taxon>Gunneridae</taxon>
        <taxon>Pentapetalae</taxon>
        <taxon>rosids</taxon>
        <taxon>malvids</taxon>
        <taxon>Brassicales</taxon>
        <taxon>Brassicaceae</taxon>
        <taxon>Brassiceae</taxon>
        <taxon>Brassica</taxon>
    </lineage>
</organism>
<keyword evidence="1" id="KW-0547">Nucleotide-binding</keyword>
<sequence>MATLSKLEMATTFLAFTSPRSATALNYRFSSAAVPIFSRRIAKPVSVRAKPSLLYPPVVNSKRLRKFSSVSASASASAPPQTDDSDVTTKIPPDNRIPATIITGFLGSGKTTLLNHILTRDHGKRIAVIENEFGEVDIDGSLVASKSVGAEDIVMLNNGCLCCTVRGDLVRMISELVNKKKGKFDHIVIETTGLANPAPIIQTFYAEEEIFNDVKLDGVVTLVDAKHARLHLDEVKPKGVVNEAVEQIAYADRIIVNKTDLVGESELGSVTINSMAQMTRTNYGNVDLDYVLGIGEHNHSHDHDHTHDPGVSSVSIVCEGSLDLDKANMWLGTLLMERSEDIYRMKGLLSVHTMEERFVFQGVHDIFQGSPDRLWGKDEARVNKMVFIGKNLNREELEKGFKACLI</sequence>
<keyword evidence="2" id="KW-0378">Hydrolase</keyword>
<evidence type="ECO:0000256" key="3">
    <source>
        <dbReference type="ARBA" id="ARBA00023186"/>
    </source>
</evidence>
<evidence type="ECO:0000256" key="1">
    <source>
        <dbReference type="ARBA" id="ARBA00022741"/>
    </source>
</evidence>
<proteinExistence type="inferred from homology"/>
<dbReference type="CDD" id="cd03112">
    <property type="entry name" value="CobW-like"/>
    <property type="match status" value="1"/>
</dbReference>
<reference evidence="8 9" key="1">
    <citation type="submission" date="2021-05" db="EMBL/GenBank/DDBJ databases">
        <title>Genome Assembly of Synthetic Allotetraploid Brassica napus Reveals Homoeologous Exchanges between Subgenomes.</title>
        <authorList>
            <person name="Davis J.T."/>
        </authorList>
    </citation>
    <scope>NUCLEOTIDE SEQUENCE [LARGE SCALE GENOMIC DNA]</scope>
    <source>
        <strain evidence="9">cv. Da-Ae</strain>
        <tissue evidence="8">Seedling</tissue>
    </source>
</reference>
<dbReference type="PANTHER" id="PTHR13748">
    <property type="entry name" value="COBW-RELATED"/>
    <property type="match status" value="1"/>
</dbReference>
<evidence type="ECO:0000256" key="2">
    <source>
        <dbReference type="ARBA" id="ARBA00022801"/>
    </source>
</evidence>
<dbReference type="Gene3D" id="3.40.50.300">
    <property type="entry name" value="P-loop containing nucleotide triphosphate hydrolases"/>
    <property type="match status" value="1"/>
</dbReference>
<dbReference type="Pfam" id="PF02492">
    <property type="entry name" value="cobW"/>
    <property type="match status" value="1"/>
</dbReference>
<dbReference type="SMART" id="SM00833">
    <property type="entry name" value="CobW_C"/>
    <property type="match status" value="1"/>
</dbReference>
<dbReference type="InterPro" id="IPR027417">
    <property type="entry name" value="P-loop_NTPase"/>
</dbReference>
<comment type="caution">
    <text evidence="8">The sequence shown here is derived from an EMBL/GenBank/DDBJ whole genome shotgun (WGS) entry which is preliminary data.</text>
</comment>
<dbReference type="InterPro" id="IPR051316">
    <property type="entry name" value="Zinc-reg_GTPase_activator"/>
</dbReference>
<evidence type="ECO:0000259" key="7">
    <source>
        <dbReference type="SMART" id="SM00833"/>
    </source>
</evidence>
<keyword evidence="3" id="KW-0143">Chaperone</keyword>
<dbReference type="EMBL" id="JAGKQM010000002">
    <property type="protein sequence ID" value="KAH0938741.1"/>
    <property type="molecule type" value="Genomic_DNA"/>
</dbReference>
<feature type="domain" description="CobW C-terminal" evidence="7">
    <location>
        <begin position="311"/>
        <end position="405"/>
    </location>
</feature>
<evidence type="ECO:0000256" key="4">
    <source>
        <dbReference type="ARBA" id="ARBA00034320"/>
    </source>
</evidence>
<evidence type="ECO:0000256" key="5">
    <source>
        <dbReference type="ARBA" id="ARBA00049117"/>
    </source>
</evidence>
<dbReference type="InterPro" id="IPR036627">
    <property type="entry name" value="CobW-likC_sf"/>
</dbReference>
<dbReference type="Proteomes" id="UP000824890">
    <property type="component" value="Unassembled WGS sequence"/>
</dbReference>
<evidence type="ECO:0000313" key="8">
    <source>
        <dbReference type="EMBL" id="KAH0938741.1"/>
    </source>
</evidence>
<dbReference type="PANTHER" id="PTHR13748:SF62">
    <property type="entry name" value="COBW DOMAIN-CONTAINING PROTEIN"/>
    <property type="match status" value="1"/>
</dbReference>
<dbReference type="SUPFAM" id="SSF52540">
    <property type="entry name" value="P-loop containing nucleoside triphosphate hydrolases"/>
    <property type="match status" value="1"/>
</dbReference>
<dbReference type="InterPro" id="IPR011629">
    <property type="entry name" value="CobW-like_C"/>
</dbReference>
<gene>
    <name evidence="8" type="ORF">HID58_006202</name>
</gene>
<dbReference type="Gene3D" id="3.30.1220.10">
    <property type="entry name" value="CobW-like, C-terminal domain"/>
    <property type="match status" value="1"/>
</dbReference>
<dbReference type="SUPFAM" id="SSF90002">
    <property type="entry name" value="Hypothetical protein YjiA, C-terminal domain"/>
    <property type="match status" value="1"/>
</dbReference>
<evidence type="ECO:0000256" key="6">
    <source>
        <dbReference type="SAM" id="MobiDB-lite"/>
    </source>
</evidence>
<name>A0ABQ8EAT2_BRANA</name>
<keyword evidence="9" id="KW-1185">Reference proteome</keyword>
<feature type="region of interest" description="Disordered" evidence="6">
    <location>
        <begin position="72"/>
        <end position="93"/>
    </location>
</feature>
<evidence type="ECO:0000313" key="9">
    <source>
        <dbReference type="Proteomes" id="UP000824890"/>
    </source>
</evidence>
<comment type="similarity">
    <text evidence="4">Belongs to the SIMIBI class G3E GTPase family. ZNG1 subfamily.</text>
</comment>
<dbReference type="InterPro" id="IPR003495">
    <property type="entry name" value="CobW/HypB/UreG_nucleotide-bd"/>
</dbReference>